<dbReference type="RefSeq" id="WP_413269105.1">
    <property type="nucleotide sequence ID" value="NZ_JBHFNQ010000031.1"/>
</dbReference>
<dbReference type="Proteomes" id="UP001576774">
    <property type="component" value="Unassembled WGS sequence"/>
</dbReference>
<evidence type="ECO:0000256" key="7">
    <source>
        <dbReference type="SAM" id="Phobius"/>
    </source>
</evidence>
<keyword evidence="7" id="KW-1133">Transmembrane helix</keyword>
<dbReference type="EMBL" id="JBHFNQ010000031">
    <property type="protein sequence ID" value="MFB2875958.1"/>
    <property type="molecule type" value="Genomic_DNA"/>
</dbReference>
<feature type="domain" description="Penicillin-binding protein transpeptidase" evidence="8">
    <location>
        <begin position="50"/>
        <end position="287"/>
    </location>
</feature>
<comment type="caution">
    <text evidence="9">The sequence shown here is derived from an EMBL/GenBank/DDBJ whole genome shotgun (WGS) entry which is preliminary data.</text>
</comment>
<dbReference type="InterPro" id="IPR012338">
    <property type="entry name" value="Beta-lactam/transpept-like"/>
</dbReference>
<reference evidence="9 10" key="1">
    <citation type="submission" date="2024-09" db="EMBL/GenBank/DDBJ databases">
        <title>Floridaenema gen nov. (Aerosakkonemataceae, Aerosakkonematales ord. nov., Cyanobacteria) from benthic tropical and subtropical fresh waters, with the description of four new species.</title>
        <authorList>
            <person name="Moretto J.A."/>
            <person name="Berthold D.E."/>
            <person name="Lefler F.W."/>
            <person name="Huang I.-S."/>
            <person name="Laughinghouse H. IV."/>
        </authorList>
    </citation>
    <scope>NUCLEOTIDE SEQUENCE [LARGE SCALE GENOMIC DNA]</scope>
    <source>
        <strain evidence="9 10">BLCC-F46</strain>
    </source>
</reference>
<proteinExistence type="inferred from homology"/>
<dbReference type="NCBIfam" id="NF012161">
    <property type="entry name" value="bla_class_D_main"/>
    <property type="match status" value="1"/>
</dbReference>
<keyword evidence="6" id="KW-0046">Antibiotic resistance</keyword>
<evidence type="ECO:0000256" key="5">
    <source>
        <dbReference type="ARBA" id="ARBA00022801"/>
    </source>
</evidence>
<keyword evidence="7" id="KW-0812">Transmembrane</keyword>
<evidence type="ECO:0000256" key="2">
    <source>
        <dbReference type="ARBA" id="ARBA00007898"/>
    </source>
</evidence>
<protein>
    <recommendedName>
        <fullName evidence="3">beta-lactamase</fullName>
        <ecNumber evidence="3">3.5.2.6</ecNumber>
    </recommendedName>
</protein>
<feature type="transmembrane region" description="Helical" evidence="7">
    <location>
        <begin position="15"/>
        <end position="35"/>
    </location>
</feature>
<keyword evidence="10" id="KW-1185">Reference proteome</keyword>
<dbReference type="EC" id="3.5.2.6" evidence="3"/>
<evidence type="ECO:0000259" key="8">
    <source>
        <dbReference type="Pfam" id="PF00905"/>
    </source>
</evidence>
<organism evidence="9 10">
    <name type="scientific">Floridaenema aerugineum BLCC-F46</name>
    <dbReference type="NCBI Taxonomy" id="3153654"/>
    <lineage>
        <taxon>Bacteria</taxon>
        <taxon>Bacillati</taxon>
        <taxon>Cyanobacteriota</taxon>
        <taxon>Cyanophyceae</taxon>
        <taxon>Oscillatoriophycideae</taxon>
        <taxon>Aerosakkonematales</taxon>
        <taxon>Aerosakkonemataceae</taxon>
        <taxon>Floridanema</taxon>
        <taxon>Floridanema aerugineum</taxon>
    </lineage>
</organism>
<evidence type="ECO:0000256" key="6">
    <source>
        <dbReference type="ARBA" id="ARBA00023251"/>
    </source>
</evidence>
<dbReference type="InterPro" id="IPR001460">
    <property type="entry name" value="PCN-bd_Tpept"/>
</dbReference>
<sequence length="294" mass="33977">MQLIGRFICKLRQKFFKGFFITLIVIIALNGYKILAMNSQPLLENSTSAKTLIAQQVNLEESFRELNIDGSIVIYDKNNDRFSEHNPSRNTTAFLPASTFKIFNSLVSLETGVIPDEVAVLTWDGIKREIPAWNRDTNLRQAFKDSTVWFYQILARKVGYERMQKFIDRVGYGNRQIGTAQQIDRFWLEGPLQITPKQQIEFLRRLEHNDLPFSQRTLDLVKDIMIVERTPTYTLRGKTGWATSVTPNIGWFVGYLEQNNNVYFFATNIKMSSANDAAKRLEITRRSLKSLGLF</sequence>
<dbReference type="PANTHER" id="PTHR30627">
    <property type="entry name" value="PEPTIDOGLYCAN D,D-TRANSPEPTIDASE"/>
    <property type="match status" value="1"/>
</dbReference>
<evidence type="ECO:0000256" key="3">
    <source>
        <dbReference type="ARBA" id="ARBA00012865"/>
    </source>
</evidence>
<keyword evidence="5 9" id="KW-0378">Hydrolase</keyword>
<keyword evidence="4" id="KW-0732">Signal</keyword>
<dbReference type="GO" id="GO:0008800">
    <property type="term" value="F:beta-lactamase activity"/>
    <property type="evidence" value="ECO:0007669"/>
    <property type="project" value="UniProtKB-EC"/>
</dbReference>
<dbReference type="SUPFAM" id="SSF56601">
    <property type="entry name" value="beta-lactamase/transpeptidase-like"/>
    <property type="match status" value="1"/>
</dbReference>
<dbReference type="PANTHER" id="PTHR30627:SF6">
    <property type="entry name" value="BETA-LACTAMASE YBXI-RELATED"/>
    <property type="match status" value="1"/>
</dbReference>
<comment type="catalytic activity">
    <reaction evidence="1">
        <text>a beta-lactam + H2O = a substituted beta-amino acid</text>
        <dbReference type="Rhea" id="RHEA:20401"/>
        <dbReference type="ChEBI" id="CHEBI:15377"/>
        <dbReference type="ChEBI" id="CHEBI:35627"/>
        <dbReference type="ChEBI" id="CHEBI:140347"/>
        <dbReference type="EC" id="3.5.2.6"/>
    </reaction>
</comment>
<comment type="similarity">
    <text evidence="2">Belongs to the class-D beta-lactamase family.</text>
</comment>
<evidence type="ECO:0000313" key="9">
    <source>
        <dbReference type="EMBL" id="MFB2875958.1"/>
    </source>
</evidence>
<accession>A0ABV4WZK2</accession>
<dbReference type="Gene3D" id="3.40.710.10">
    <property type="entry name" value="DD-peptidase/beta-lactamase superfamily"/>
    <property type="match status" value="1"/>
</dbReference>
<dbReference type="Pfam" id="PF00905">
    <property type="entry name" value="Transpeptidase"/>
    <property type="match status" value="1"/>
</dbReference>
<dbReference type="InterPro" id="IPR050515">
    <property type="entry name" value="Beta-lactam/transpept"/>
</dbReference>
<evidence type="ECO:0000256" key="4">
    <source>
        <dbReference type="ARBA" id="ARBA00022729"/>
    </source>
</evidence>
<evidence type="ECO:0000313" key="10">
    <source>
        <dbReference type="Proteomes" id="UP001576774"/>
    </source>
</evidence>
<evidence type="ECO:0000256" key="1">
    <source>
        <dbReference type="ARBA" id="ARBA00001526"/>
    </source>
</evidence>
<gene>
    <name evidence="9" type="primary">blaOXA</name>
    <name evidence="9" type="ORF">ACE1CC_03595</name>
</gene>
<name>A0ABV4WZK2_9CYAN</name>
<keyword evidence="7" id="KW-0472">Membrane</keyword>